<dbReference type="AlphaFoldDB" id="A0A642UCI9"/>
<proteinExistence type="predicted"/>
<reference evidence="1 2" key="1">
    <citation type="submission" date="2019-07" db="EMBL/GenBank/DDBJ databases">
        <title>Genome assembly of two rare yeast pathogens: Diutina rugosa and Trichomonascus ciferrii.</title>
        <authorList>
            <person name="Mixao V."/>
            <person name="Saus E."/>
            <person name="Hansen A."/>
            <person name="Lass-Flor C."/>
            <person name="Gabaldon T."/>
        </authorList>
    </citation>
    <scope>NUCLEOTIDE SEQUENCE [LARGE SCALE GENOMIC DNA]</scope>
    <source>
        <strain evidence="1 2">CBS 613</strain>
    </source>
</reference>
<evidence type="ECO:0000313" key="2">
    <source>
        <dbReference type="Proteomes" id="UP000449547"/>
    </source>
</evidence>
<dbReference type="SUPFAM" id="SSF50978">
    <property type="entry name" value="WD40 repeat-like"/>
    <property type="match status" value="1"/>
</dbReference>
<name>A0A642UCI9_DIURU</name>
<dbReference type="Gene3D" id="2.130.10.10">
    <property type="entry name" value="YVTN repeat-like/Quinoprotein amine dehydrogenase"/>
    <property type="match status" value="1"/>
</dbReference>
<dbReference type="InterPro" id="IPR036322">
    <property type="entry name" value="WD40_repeat_dom_sf"/>
</dbReference>
<dbReference type="EMBL" id="SWFT01000163">
    <property type="protein sequence ID" value="KAA8896726.1"/>
    <property type="molecule type" value="Genomic_DNA"/>
</dbReference>
<dbReference type="OrthoDB" id="5324744at2759"/>
<dbReference type="Proteomes" id="UP000449547">
    <property type="component" value="Unassembled WGS sequence"/>
</dbReference>
<sequence length="651" mass="72905">MDRRSLEQLLLVGGSTTPVADASMTTCGCLVSELAFLQHLPPGECPLCHSPQSKILAAVEPLRELWRILDLENDRRRRSSSRQSAIALDGDAVDMMGLFQRYANEENQSSFREDIFDDPISKSSMISSNQPVSDESLQRSRITMDNLYEQHILNELTEEKEYNYSLCFPLHRKRSDFDISKRALTLNNVLKKGQRYISSSICTRHHHGTNVEVTMFAMITEKRWELYEYTVPINVLNSSHARPQLICSGKATGEFGESEKELQDGAHLTGEIVIHSDFPSQQSAKQTDIQKRLQQWEFVSCELTPNHLVISGTKGLVRVFNISKSPVYKIGQPVYTYVTNFPIKCIAVASSRNLIATGVTAKERLSNKEQPFIILHKLTFGADLRLKSVDPITITIPYHEPIRHICFNEAATHLMCTTSWELRYLIIRLRQSSVDNYRKPRLIFTGFTCSKGNSSSAEADLIKTSEGITDIRFGVPYSNTVFINFNALKQIPPMMIHLEGAMIDSLVDDDGFSSQHSMTSMEESDYITAGTVMMKFPESGSLVHRCAVSPRGDGVVFLSKDGRLILVNTTNFHLASTMSSKKKFAVLLGEVAGSERRDEAGSVEFSKDGGKVFVVDRKGVFSIFDFTKGVPGKDHDVIKCKIVRSNGSVVN</sequence>
<organism evidence="1 2">
    <name type="scientific">Diutina rugosa</name>
    <name type="common">Yeast</name>
    <name type="synonym">Candida rugosa</name>
    <dbReference type="NCBI Taxonomy" id="5481"/>
    <lineage>
        <taxon>Eukaryota</taxon>
        <taxon>Fungi</taxon>
        <taxon>Dikarya</taxon>
        <taxon>Ascomycota</taxon>
        <taxon>Saccharomycotina</taxon>
        <taxon>Pichiomycetes</taxon>
        <taxon>Debaryomycetaceae</taxon>
        <taxon>Diutina</taxon>
    </lineage>
</organism>
<accession>A0A642UCI9</accession>
<evidence type="ECO:0008006" key="3">
    <source>
        <dbReference type="Google" id="ProtNLM"/>
    </source>
</evidence>
<protein>
    <recommendedName>
        <fullName evidence="3">SPS-sensor component PTR3</fullName>
    </recommendedName>
</protein>
<dbReference type="VEuPathDB" id="FungiDB:DIURU_005738"/>
<dbReference type="RefSeq" id="XP_034009586.1">
    <property type="nucleotide sequence ID" value="XM_034158753.1"/>
</dbReference>
<dbReference type="GeneID" id="54784389"/>
<dbReference type="OMA" id="PEITRCK"/>
<gene>
    <name evidence="1" type="ORF">DIURU_005738</name>
</gene>
<comment type="caution">
    <text evidence="1">The sequence shown here is derived from an EMBL/GenBank/DDBJ whole genome shotgun (WGS) entry which is preliminary data.</text>
</comment>
<evidence type="ECO:0000313" key="1">
    <source>
        <dbReference type="EMBL" id="KAA8896726.1"/>
    </source>
</evidence>
<keyword evidence="2" id="KW-1185">Reference proteome</keyword>
<dbReference type="InterPro" id="IPR015943">
    <property type="entry name" value="WD40/YVTN_repeat-like_dom_sf"/>
</dbReference>